<proteinExistence type="predicted"/>
<name>A0AAE1CMU6_9GAST</name>
<accession>A0AAE1CMU6</accession>
<protein>
    <submittedName>
        <fullName evidence="1">Uncharacterized protein</fullName>
    </submittedName>
</protein>
<comment type="caution">
    <text evidence="1">The sequence shown here is derived from an EMBL/GenBank/DDBJ whole genome shotgun (WGS) entry which is preliminary data.</text>
</comment>
<keyword evidence="2" id="KW-1185">Reference proteome</keyword>
<evidence type="ECO:0000313" key="2">
    <source>
        <dbReference type="Proteomes" id="UP001283361"/>
    </source>
</evidence>
<organism evidence="1 2">
    <name type="scientific">Elysia crispata</name>
    <name type="common">lettuce slug</name>
    <dbReference type="NCBI Taxonomy" id="231223"/>
    <lineage>
        <taxon>Eukaryota</taxon>
        <taxon>Metazoa</taxon>
        <taxon>Spiralia</taxon>
        <taxon>Lophotrochozoa</taxon>
        <taxon>Mollusca</taxon>
        <taxon>Gastropoda</taxon>
        <taxon>Heterobranchia</taxon>
        <taxon>Euthyneura</taxon>
        <taxon>Panpulmonata</taxon>
        <taxon>Sacoglossa</taxon>
        <taxon>Placobranchoidea</taxon>
        <taxon>Plakobranchidae</taxon>
        <taxon>Elysia</taxon>
    </lineage>
</organism>
<evidence type="ECO:0000313" key="1">
    <source>
        <dbReference type="EMBL" id="KAK3717562.1"/>
    </source>
</evidence>
<gene>
    <name evidence="1" type="ORF">RRG08_032043</name>
</gene>
<dbReference type="Proteomes" id="UP001283361">
    <property type="component" value="Unassembled WGS sequence"/>
</dbReference>
<reference evidence="1" key="1">
    <citation type="journal article" date="2023" name="G3 (Bethesda)">
        <title>A reference genome for the long-term kleptoplast-retaining sea slug Elysia crispata morphotype clarki.</title>
        <authorList>
            <person name="Eastman K.E."/>
            <person name="Pendleton A.L."/>
            <person name="Shaikh M.A."/>
            <person name="Suttiyut T."/>
            <person name="Ogas R."/>
            <person name="Tomko P."/>
            <person name="Gavelis G."/>
            <person name="Widhalm J.R."/>
            <person name="Wisecaver J.H."/>
        </authorList>
    </citation>
    <scope>NUCLEOTIDE SEQUENCE</scope>
    <source>
        <strain evidence="1">ECLA1</strain>
    </source>
</reference>
<sequence>MHKFGSARREAQIRNRRKHASITLGLSNHLGTTLQSWGHEEIEILLAEFLDLSNRTHLSVESSGWVRVGVVSPQDSVQDFRGVSCHVVTAARGAPLLDPRSFRFHMRKILSSSYFNLDELCISFGHLI</sequence>
<dbReference type="EMBL" id="JAWDGP010007454">
    <property type="protein sequence ID" value="KAK3717562.1"/>
    <property type="molecule type" value="Genomic_DNA"/>
</dbReference>
<dbReference type="AlphaFoldDB" id="A0AAE1CMU6"/>